<evidence type="ECO:0000313" key="2">
    <source>
        <dbReference type="Proteomes" id="UP000282323"/>
    </source>
</evidence>
<dbReference type="RefSeq" id="WP_207890200.1">
    <property type="nucleotide sequence ID" value="NZ_REGA01000016.1"/>
</dbReference>
<comment type="caution">
    <text evidence="1">The sequence shown here is derived from an EMBL/GenBank/DDBJ whole genome shotgun (WGS) entry which is preliminary data.</text>
</comment>
<sequence>SPDETGWIARTDQRWLWNGGALTTASAPPVTGDITKNRLVWWNSSYLGMIAVRLGAISAWSPSQPVTKLERMVAVQIFV</sequence>
<dbReference type="EMBL" id="REGA01000016">
    <property type="protein sequence ID" value="RQG92341.1"/>
    <property type="molecule type" value="Genomic_DNA"/>
</dbReference>
<gene>
    <name evidence="1" type="ORF">EA473_16270</name>
</gene>
<feature type="non-terminal residue" evidence="1">
    <location>
        <position position="1"/>
    </location>
</feature>
<name>A0A3N6MA85_NATCH</name>
<organism evidence="1 2">
    <name type="scientific">Natrarchaeobius chitinivorans</name>
    <dbReference type="NCBI Taxonomy" id="1679083"/>
    <lineage>
        <taxon>Archaea</taxon>
        <taxon>Methanobacteriati</taxon>
        <taxon>Methanobacteriota</taxon>
        <taxon>Stenosarchaea group</taxon>
        <taxon>Halobacteria</taxon>
        <taxon>Halobacteriales</taxon>
        <taxon>Natrialbaceae</taxon>
        <taxon>Natrarchaeobius</taxon>
    </lineage>
</organism>
<reference evidence="1 2" key="1">
    <citation type="submission" date="2018-10" db="EMBL/GenBank/DDBJ databases">
        <title>Natrarchaeobius chitinivorans gen. nov., sp. nov., and Natrarchaeobius haloalkaliphilus sp. nov., alkaliphilic, chitin-utilizing haloarchaea from hypersaline alkaline lakes.</title>
        <authorList>
            <person name="Sorokin D.Y."/>
            <person name="Elcheninov A.G."/>
            <person name="Kostrikina N.A."/>
            <person name="Bale N.J."/>
            <person name="Sinninghe Damste J.S."/>
            <person name="Khijniak T.V."/>
            <person name="Kublanov I.V."/>
            <person name="Toshchakov S.V."/>
        </authorList>
    </citation>
    <scope>NUCLEOTIDE SEQUENCE [LARGE SCALE GENOMIC DNA]</scope>
    <source>
        <strain evidence="1 2">AArcht4T</strain>
    </source>
</reference>
<accession>A0A3N6MA85</accession>
<evidence type="ECO:0000313" key="1">
    <source>
        <dbReference type="EMBL" id="RQG92341.1"/>
    </source>
</evidence>
<keyword evidence="2" id="KW-1185">Reference proteome</keyword>
<proteinExistence type="predicted"/>
<dbReference type="AlphaFoldDB" id="A0A3N6MA85"/>
<dbReference type="Proteomes" id="UP000282323">
    <property type="component" value="Unassembled WGS sequence"/>
</dbReference>
<protein>
    <submittedName>
        <fullName evidence="1">Uncharacterized protein</fullName>
    </submittedName>
</protein>